<evidence type="ECO:0000313" key="3">
    <source>
        <dbReference type="Proteomes" id="UP001652700"/>
    </source>
</evidence>
<dbReference type="PROSITE" id="PS50878">
    <property type="entry name" value="RT_POL"/>
    <property type="match status" value="1"/>
</dbReference>
<dbReference type="Proteomes" id="UP001652700">
    <property type="component" value="Unplaced"/>
</dbReference>
<reference evidence="2" key="1">
    <citation type="submission" date="2025-05" db="UniProtKB">
        <authorList>
            <consortium name="EnsemblMetazoa"/>
        </authorList>
    </citation>
    <scope>IDENTIFICATION</scope>
</reference>
<name>A0ABM5KKA8_DIAVI</name>
<dbReference type="InterPro" id="IPR000477">
    <property type="entry name" value="RT_dom"/>
</dbReference>
<dbReference type="InterPro" id="IPR058912">
    <property type="entry name" value="HTH_animal"/>
</dbReference>
<dbReference type="PANTHER" id="PTHR21301">
    <property type="entry name" value="REVERSE TRANSCRIPTASE"/>
    <property type="match status" value="1"/>
</dbReference>
<keyword evidence="3" id="KW-1185">Reference proteome</keyword>
<organism evidence="2 3">
    <name type="scientific">Diabrotica virgifera virgifera</name>
    <name type="common">western corn rootworm</name>
    <dbReference type="NCBI Taxonomy" id="50390"/>
    <lineage>
        <taxon>Eukaryota</taxon>
        <taxon>Metazoa</taxon>
        <taxon>Ecdysozoa</taxon>
        <taxon>Arthropoda</taxon>
        <taxon>Hexapoda</taxon>
        <taxon>Insecta</taxon>
        <taxon>Pterygota</taxon>
        <taxon>Neoptera</taxon>
        <taxon>Endopterygota</taxon>
        <taxon>Coleoptera</taxon>
        <taxon>Polyphaga</taxon>
        <taxon>Cucujiformia</taxon>
        <taxon>Chrysomeloidea</taxon>
        <taxon>Chrysomelidae</taxon>
        <taxon>Galerucinae</taxon>
        <taxon>Diabroticina</taxon>
        <taxon>Diabroticites</taxon>
        <taxon>Diabrotica</taxon>
    </lineage>
</organism>
<accession>A0ABM5KKA8</accession>
<dbReference type="CDD" id="cd00304">
    <property type="entry name" value="RT_like"/>
    <property type="match status" value="1"/>
</dbReference>
<evidence type="ECO:0000313" key="2">
    <source>
        <dbReference type="EnsemblMetazoa" id="XP_050510634.1"/>
    </source>
</evidence>
<evidence type="ECO:0000259" key="1">
    <source>
        <dbReference type="PROSITE" id="PS50878"/>
    </source>
</evidence>
<dbReference type="EnsemblMetazoa" id="XM_050654677.1">
    <property type="protein sequence ID" value="XP_050510634.1"/>
    <property type="gene ID" value="LOC126887260"/>
</dbReference>
<dbReference type="PANTHER" id="PTHR21301:SF10">
    <property type="entry name" value="REVERSE TRANSCRIPTASE DOMAIN-CONTAINING PROTEIN"/>
    <property type="match status" value="1"/>
</dbReference>
<proteinExistence type="predicted"/>
<protein>
    <recommendedName>
        <fullName evidence="1">Reverse transcriptase domain-containing protein</fullName>
    </recommendedName>
</protein>
<sequence length="854" mass="99979">MPQGNSFRTTLRNRYGPIVCQNFRKLETFYEKLAHCQNSIKFLRRCRNNNIIPKGLRLRPAYSSRRLQNILHRASLSMIRERLQFHRSNLFFIEQDIVSIEDLLFGMISNSDFDRIIFSLHIIYENSYQKQRNIHLNKFNNLLEQNSLHTFDNLNRNNDILTTVVNLSNRHLNATENLVLSKGLNYAVTHPSIPKLDIISSVEKISQCLPTHEKEQYRVLCKLELEKSNQIEQNISKEEMKALKTLRNDDSITILPADKGNATVIMNKIQYEDKITDLITNGPYSKLTKDPTKTLENKIYRALFKFKNDLTYYQRKLMTPHYSKTPHFYGVPKIHKANIPLRPICSTINSPCSELSKFLLNILKPFANNDDTFIKNTKHFLNKLSTIEFNQNNILVSFDINSLFTNVPLDKTLNIIKTKLENDNTLATRTRLNVSAIMELLTLCTHNTYFQLNNEFYKQNFGLAMGSSLSPLLANIFMEDFENNIISKQNLKPTVWWRYVDDVFSIWPHGSELLDTFLNIINDQEETIKFTMEKEYNNSLPFLDVLISKKDIGYETQVYRKPTHTNRYLNYKSNHNINVKKGIIKSLYDRAKITCSNENSFLAEKQLLTSVLLKNDYPLSFINKELSRLDRMEQNNLERDPTTFTRNNTRKISIPYIKGLSEKLKTIGNKFNISTTFKTTNTLRSILSKTKPNNDQERTKNCIYKIPCECEQFYLGETSRPLDVRISEHQSYIKNREFERSQICQHAWDNEHRVQWRDSSIVLKESDSKKRKIKEAALIMLNETNCVANSSVECSRMWLPILKEEVNRKKIPRLFLGIKITFLPSGASSILRRRRYNQEDHIMTIYTATTNQHP</sequence>
<feature type="domain" description="Reverse transcriptase" evidence="1">
    <location>
        <begin position="312"/>
        <end position="573"/>
    </location>
</feature>
<dbReference type="SUPFAM" id="SSF56672">
    <property type="entry name" value="DNA/RNA polymerases"/>
    <property type="match status" value="1"/>
</dbReference>
<dbReference type="RefSeq" id="XP_050510634.1">
    <property type="nucleotide sequence ID" value="XM_050654677.1"/>
</dbReference>
<dbReference type="GeneID" id="126887260"/>
<dbReference type="Pfam" id="PF00078">
    <property type="entry name" value="RVT_1"/>
    <property type="match status" value="1"/>
</dbReference>
<dbReference type="InterPro" id="IPR043502">
    <property type="entry name" value="DNA/RNA_pol_sf"/>
</dbReference>
<dbReference type="Pfam" id="PF26215">
    <property type="entry name" value="HTH_animal"/>
    <property type="match status" value="1"/>
</dbReference>